<dbReference type="RefSeq" id="WP_189901622.1">
    <property type="nucleotide sequence ID" value="NZ_BNBC01000016.1"/>
</dbReference>
<gene>
    <name evidence="1" type="ORF">GCM10014715_37150</name>
</gene>
<dbReference type="EMBL" id="BNBC01000016">
    <property type="protein sequence ID" value="GHE78493.1"/>
    <property type="molecule type" value="Genomic_DNA"/>
</dbReference>
<reference evidence="1" key="2">
    <citation type="submission" date="2020-09" db="EMBL/GenBank/DDBJ databases">
        <authorList>
            <person name="Sun Q."/>
            <person name="Ohkuma M."/>
        </authorList>
    </citation>
    <scope>NUCLEOTIDE SEQUENCE</scope>
    <source>
        <strain evidence="1">JCM 3302</strain>
    </source>
</reference>
<protein>
    <submittedName>
        <fullName evidence="1">Uncharacterized protein</fullName>
    </submittedName>
</protein>
<dbReference type="Gene3D" id="2.120.10.70">
    <property type="entry name" value="Fucose-specific lectin"/>
    <property type="match status" value="1"/>
</dbReference>
<sequence>MARSRVAGAGSPSELRAVPTAHAVLDGRWLVRGRDGRLTAYASAAGGLLRWTETRPGGPEWSGPEFFPAPGVEDLSLAQGADGYVHFLGRRLKGQGKGAFPEVVHAIQYQTGRPLTEWRSVGNPHGRVERAVHMGSPVAAVSASGTVHVLVRNAGGGVCLRREDKRGAWLPWADLRGGGGQDGLAVGALQSGRIEALVTGTGCALHWSQASNDGDMERRPNLQVSPAPGSATVQETGPDRVTFYWTDLATGTVQAYRPGGWVIPMGSSPAEGRHAVARTLIDGYDCTVLAHRAVDGSVVLAACGTENEHAGVWWSLTGESSAHQPALALDARGRLVLAVIGTAGELRIARQGQGPGLVLDQAVVV</sequence>
<evidence type="ECO:0000313" key="2">
    <source>
        <dbReference type="Proteomes" id="UP000641386"/>
    </source>
</evidence>
<comment type="caution">
    <text evidence="1">The sequence shown here is derived from an EMBL/GenBank/DDBJ whole genome shotgun (WGS) entry which is preliminary data.</text>
</comment>
<organism evidence="1 2">
    <name type="scientific">Streptomyces spiralis</name>
    <dbReference type="NCBI Taxonomy" id="66376"/>
    <lineage>
        <taxon>Bacteria</taxon>
        <taxon>Bacillati</taxon>
        <taxon>Actinomycetota</taxon>
        <taxon>Actinomycetes</taxon>
        <taxon>Kitasatosporales</taxon>
        <taxon>Streptomycetaceae</taxon>
        <taxon>Streptomyces</taxon>
    </lineage>
</organism>
<accession>A0A919DT86</accession>
<dbReference type="AlphaFoldDB" id="A0A919DT86"/>
<evidence type="ECO:0000313" key="1">
    <source>
        <dbReference type="EMBL" id="GHE78493.1"/>
    </source>
</evidence>
<keyword evidence="2" id="KW-1185">Reference proteome</keyword>
<dbReference type="Proteomes" id="UP000641386">
    <property type="component" value="Unassembled WGS sequence"/>
</dbReference>
<proteinExistence type="predicted"/>
<dbReference type="SUPFAM" id="SSF89372">
    <property type="entry name" value="Fucose-specific lectin"/>
    <property type="match status" value="1"/>
</dbReference>
<reference evidence="1" key="1">
    <citation type="journal article" date="2014" name="Int. J. Syst. Evol. Microbiol.">
        <title>Complete genome sequence of Corynebacterium casei LMG S-19264T (=DSM 44701T), isolated from a smear-ripened cheese.</title>
        <authorList>
            <consortium name="US DOE Joint Genome Institute (JGI-PGF)"/>
            <person name="Walter F."/>
            <person name="Albersmeier A."/>
            <person name="Kalinowski J."/>
            <person name="Ruckert C."/>
        </authorList>
    </citation>
    <scope>NUCLEOTIDE SEQUENCE</scope>
    <source>
        <strain evidence="1">JCM 3302</strain>
    </source>
</reference>
<name>A0A919DT86_9ACTN</name>